<evidence type="ECO:0000256" key="18">
    <source>
        <dbReference type="ARBA" id="ARBA00023268"/>
    </source>
</evidence>
<evidence type="ECO:0000256" key="11">
    <source>
        <dbReference type="ARBA" id="ARBA00022839"/>
    </source>
</evidence>
<evidence type="ECO:0000256" key="21">
    <source>
        <dbReference type="ARBA" id="ARBA00049981"/>
    </source>
</evidence>
<keyword evidence="4" id="KW-0808">Transferase</keyword>
<evidence type="ECO:0000256" key="3">
    <source>
        <dbReference type="ARBA" id="ARBA00022598"/>
    </source>
</evidence>
<comment type="similarity">
    <text evidence="21">In the C-terminal section; belongs to the ATP-dependent DNA ligase family.</text>
</comment>
<keyword evidence="5" id="KW-0548">Nucleotidyltransferase</keyword>
<evidence type="ECO:0000256" key="1">
    <source>
        <dbReference type="ARBA" id="ARBA00001936"/>
    </source>
</evidence>
<keyword evidence="11" id="KW-0269">Exonuclease</keyword>
<reference evidence="24" key="1">
    <citation type="submission" date="2023-07" db="EMBL/GenBank/DDBJ databases">
        <title>Genomic Encyclopedia of Type Strains, Phase IV (KMG-IV): sequencing the most valuable type-strain genomes for metagenomic binning, comparative biology and taxonomic classification.</title>
        <authorList>
            <person name="Goeker M."/>
        </authorList>
    </citation>
    <scope>NUCLEOTIDE SEQUENCE</scope>
    <source>
        <strain evidence="24">DSM 23947</strain>
    </source>
</reference>
<dbReference type="NCBIfam" id="NF007211">
    <property type="entry name" value="PRK09633.1"/>
    <property type="match status" value="1"/>
</dbReference>
<dbReference type="AlphaFoldDB" id="A0AAJ1WII7"/>
<dbReference type="GO" id="GO:0046872">
    <property type="term" value="F:metal ion binding"/>
    <property type="evidence" value="ECO:0007669"/>
    <property type="project" value="UniProtKB-KW"/>
</dbReference>
<dbReference type="GO" id="GO:0003677">
    <property type="term" value="F:DNA binding"/>
    <property type="evidence" value="ECO:0007669"/>
    <property type="project" value="UniProtKB-KW"/>
</dbReference>
<dbReference type="PROSITE" id="PS00697">
    <property type="entry name" value="DNA_LIGASE_A1"/>
    <property type="match status" value="1"/>
</dbReference>
<dbReference type="Gene3D" id="3.30.470.30">
    <property type="entry name" value="DNA ligase/mRNA capping enzyme"/>
    <property type="match status" value="1"/>
</dbReference>
<feature type="domain" description="ATP-dependent DNA ligase family profile" evidence="23">
    <location>
        <begin position="106"/>
        <end position="244"/>
    </location>
</feature>
<keyword evidence="7" id="KW-0479">Metal-binding</keyword>
<dbReference type="GO" id="GO:0004527">
    <property type="term" value="F:exonuclease activity"/>
    <property type="evidence" value="ECO:0007669"/>
    <property type="project" value="UniProtKB-KW"/>
</dbReference>
<evidence type="ECO:0000256" key="15">
    <source>
        <dbReference type="ARBA" id="ARBA00023172"/>
    </source>
</evidence>
<keyword evidence="14" id="KW-0238">DNA-binding</keyword>
<evidence type="ECO:0000259" key="23">
    <source>
        <dbReference type="PROSITE" id="PS50160"/>
    </source>
</evidence>
<evidence type="ECO:0000256" key="19">
    <source>
        <dbReference type="ARBA" id="ARBA00029943"/>
    </source>
</evidence>
<dbReference type="InterPro" id="IPR014143">
    <property type="entry name" value="NHEJ_ligase_prk"/>
</dbReference>
<proteinExistence type="inferred from homology"/>
<evidence type="ECO:0000256" key="6">
    <source>
        <dbReference type="ARBA" id="ARBA00022722"/>
    </source>
</evidence>
<evidence type="ECO:0000256" key="13">
    <source>
        <dbReference type="ARBA" id="ARBA00022932"/>
    </source>
</evidence>
<evidence type="ECO:0000256" key="20">
    <source>
        <dbReference type="ARBA" id="ARBA00034003"/>
    </source>
</evidence>
<evidence type="ECO:0000256" key="22">
    <source>
        <dbReference type="ARBA" id="ARBA00049990"/>
    </source>
</evidence>
<evidence type="ECO:0000256" key="2">
    <source>
        <dbReference type="ARBA" id="ARBA00012727"/>
    </source>
</evidence>
<dbReference type="PANTHER" id="PTHR42705:SF2">
    <property type="entry name" value="BIFUNCTIONAL NON-HOMOLOGOUS END JOINING PROTEIN LIGD"/>
    <property type="match status" value="1"/>
</dbReference>
<evidence type="ECO:0000256" key="7">
    <source>
        <dbReference type="ARBA" id="ARBA00022723"/>
    </source>
</evidence>
<keyword evidence="16" id="KW-0234">DNA repair</keyword>
<evidence type="ECO:0000256" key="14">
    <source>
        <dbReference type="ARBA" id="ARBA00023125"/>
    </source>
</evidence>
<dbReference type="EC" id="6.5.1.1" evidence="2"/>
<name>A0AAJ1WII7_9BACI</name>
<dbReference type="NCBIfam" id="TIGR02779">
    <property type="entry name" value="NHEJ_ligase_lig"/>
    <property type="match status" value="1"/>
</dbReference>
<dbReference type="SUPFAM" id="SSF56091">
    <property type="entry name" value="DNA ligase/mRNA capping enzyme, catalytic domain"/>
    <property type="match status" value="1"/>
</dbReference>
<dbReference type="EMBL" id="JAUSUC010000006">
    <property type="protein sequence ID" value="MDQ0214393.1"/>
    <property type="molecule type" value="Genomic_DNA"/>
</dbReference>
<keyword evidence="17" id="KW-0464">Manganese</keyword>
<dbReference type="InterPro" id="IPR012340">
    <property type="entry name" value="NA-bd_OB-fold"/>
</dbReference>
<organism evidence="24 25">
    <name type="scientific">Oikeobacillus pervagus</name>
    <dbReference type="NCBI Taxonomy" id="1325931"/>
    <lineage>
        <taxon>Bacteria</taxon>
        <taxon>Bacillati</taxon>
        <taxon>Bacillota</taxon>
        <taxon>Bacilli</taxon>
        <taxon>Bacillales</taxon>
        <taxon>Bacillaceae</taxon>
        <taxon>Oikeobacillus</taxon>
    </lineage>
</organism>
<dbReference type="InterPro" id="IPR016059">
    <property type="entry name" value="DNA_ligase_ATP-dep_CS"/>
</dbReference>
<keyword evidence="6" id="KW-0540">Nuclease</keyword>
<dbReference type="GO" id="GO:0003887">
    <property type="term" value="F:DNA-directed DNA polymerase activity"/>
    <property type="evidence" value="ECO:0007669"/>
    <property type="project" value="UniProtKB-KW"/>
</dbReference>
<protein>
    <recommendedName>
        <fullName evidence="2">DNA ligase (ATP)</fullName>
        <ecNumber evidence="2">6.5.1.1</ecNumber>
    </recommendedName>
    <alternativeName>
        <fullName evidence="19">NHEJ DNA polymerase</fullName>
    </alternativeName>
</protein>
<dbReference type="NCBIfam" id="TIGR02778">
    <property type="entry name" value="ligD_pol"/>
    <property type="match status" value="1"/>
</dbReference>
<dbReference type="PANTHER" id="PTHR42705">
    <property type="entry name" value="BIFUNCTIONAL NON-HOMOLOGOUS END JOINING PROTEIN LIGD"/>
    <property type="match status" value="1"/>
</dbReference>
<evidence type="ECO:0000256" key="12">
    <source>
        <dbReference type="ARBA" id="ARBA00022840"/>
    </source>
</evidence>
<comment type="cofactor">
    <cofactor evidence="1">
        <name>Mn(2+)</name>
        <dbReference type="ChEBI" id="CHEBI:29035"/>
    </cofactor>
</comment>
<accession>A0AAJ1WII7</accession>
<keyword evidence="10" id="KW-0378">Hydrolase</keyword>
<dbReference type="RefSeq" id="WP_307256384.1">
    <property type="nucleotide sequence ID" value="NZ_JAUSUC010000006.1"/>
</dbReference>
<sequence>MNLMLPTLKMECPNDTNWLYEIKYDGFRAILKCDQNELQLISRNGKDLLPLFPEIRQFLHLKKAELEPFYPFTLDGELVILFSQGKANFSQIQTRGRMRSQVRIEEASEEKPATLLVFDVLQLKGKDLKNLTYRERKKKLFSLFETCQFPLSPELTEENRVQLVPTFQSKDEVMQMVDFYDGEGIVTKHALSNWENKRTEKWIKTKNWKNVNCFITAFDEQNGYYHIAVFKEKEIYPIGAFYFGITPQEKQVLNEIIKKNSNRKEKSMYYIHPSICVQILYLEWYEDGLREPHFHYFLFDHSAEDCTWEQMQLDALSLPEVVEITHPEKPLWSSLSINKLDYISYLRRIAPFMMPFLQSRALTVIRYPHGFGAEAFFQKNCPDYAPSFINRTTTGDIDYIVCDSLKTFLWLGNQLAIEFHIPFQTIHSPFVSEIVFDLDPPSRNQLELAKRAALDIKELLDALGLTSFVKFSGNKGLQVYIPLPDEQFLWKDTQTFTETIAHFLKAKRPELYTLERLKKNRKNRLYIDYIQHREGKTIIAPYSLRGNEDGLVAAPLFWEEVETFDAQVLTMNHVIERLTLYGCPFSSYFKIKKNQPFAQVLHMFKNKD</sequence>
<gene>
    <name evidence="24" type="ORF">J2S13_000789</name>
</gene>
<dbReference type="Proteomes" id="UP001237207">
    <property type="component" value="Unassembled WGS sequence"/>
</dbReference>
<dbReference type="InterPro" id="IPR014146">
    <property type="entry name" value="LigD_ligase_dom"/>
</dbReference>
<evidence type="ECO:0000313" key="24">
    <source>
        <dbReference type="EMBL" id="MDQ0214393.1"/>
    </source>
</evidence>
<keyword evidence="25" id="KW-1185">Reference proteome</keyword>
<evidence type="ECO:0000256" key="17">
    <source>
        <dbReference type="ARBA" id="ARBA00023211"/>
    </source>
</evidence>
<keyword evidence="18" id="KW-0511">Multifunctional enzyme</keyword>
<dbReference type="GO" id="GO:0005524">
    <property type="term" value="F:ATP binding"/>
    <property type="evidence" value="ECO:0007669"/>
    <property type="project" value="UniProtKB-KW"/>
</dbReference>
<dbReference type="Gene3D" id="3.90.920.10">
    <property type="entry name" value="DNA primase, PRIM domain"/>
    <property type="match status" value="1"/>
</dbReference>
<keyword evidence="9" id="KW-0227">DNA damage</keyword>
<keyword evidence="15" id="KW-0233">DNA recombination</keyword>
<evidence type="ECO:0000256" key="4">
    <source>
        <dbReference type="ARBA" id="ARBA00022679"/>
    </source>
</evidence>
<evidence type="ECO:0000256" key="10">
    <source>
        <dbReference type="ARBA" id="ARBA00022801"/>
    </source>
</evidence>
<dbReference type="PROSITE" id="PS50160">
    <property type="entry name" value="DNA_LIGASE_A3"/>
    <property type="match status" value="1"/>
</dbReference>
<evidence type="ECO:0000256" key="9">
    <source>
        <dbReference type="ARBA" id="ARBA00022763"/>
    </source>
</evidence>
<dbReference type="Pfam" id="PF01068">
    <property type="entry name" value="DNA_ligase_A_M"/>
    <property type="match status" value="1"/>
</dbReference>
<dbReference type="SUPFAM" id="SSF56747">
    <property type="entry name" value="Prim-pol domain"/>
    <property type="match status" value="1"/>
</dbReference>
<dbReference type="InterPro" id="IPR052171">
    <property type="entry name" value="NHEJ_LigD"/>
</dbReference>
<dbReference type="SUPFAM" id="SSF50249">
    <property type="entry name" value="Nucleic acid-binding proteins"/>
    <property type="match status" value="1"/>
</dbReference>
<evidence type="ECO:0000256" key="16">
    <source>
        <dbReference type="ARBA" id="ARBA00023204"/>
    </source>
</evidence>
<dbReference type="Pfam" id="PF21686">
    <property type="entry name" value="LigD_Prim-Pol"/>
    <property type="match status" value="1"/>
</dbReference>
<keyword evidence="12" id="KW-0067">ATP-binding</keyword>
<dbReference type="NCBIfam" id="TIGR02776">
    <property type="entry name" value="NHEJ_ligase_prk"/>
    <property type="match status" value="1"/>
</dbReference>
<comment type="catalytic activity">
    <reaction evidence="20">
        <text>ATP + (deoxyribonucleotide)n-3'-hydroxyl + 5'-phospho-(deoxyribonucleotide)m = (deoxyribonucleotide)n+m + AMP + diphosphate.</text>
        <dbReference type="EC" id="6.5.1.1"/>
    </reaction>
</comment>
<keyword evidence="3 24" id="KW-0436">Ligase</keyword>
<dbReference type="InterPro" id="IPR014145">
    <property type="entry name" value="LigD_pol_dom"/>
</dbReference>
<dbReference type="InterPro" id="IPR012310">
    <property type="entry name" value="DNA_ligase_ATP-dep_cent"/>
</dbReference>
<evidence type="ECO:0000256" key="5">
    <source>
        <dbReference type="ARBA" id="ARBA00022695"/>
    </source>
</evidence>
<evidence type="ECO:0000313" key="25">
    <source>
        <dbReference type="Proteomes" id="UP001237207"/>
    </source>
</evidence>
<keyword evidence="13" id="KW-0239">DNA-directed DNA polymerase</keyword>
<comment type="caution">
    <text evidence="24">The sequence shown here is derived from an EMBL/GenBank/DDBJ whole genome shotgun (WGS) entry which is preliminary data.</text>
</comment>
<evidence type="ECO:0000256" key="8">
    <source>
        <dbReference type="ARBA" id="ARBA00022741"/>
    </source>
</evidence>
<dbReference type="GO" id="GO:0006281">
    <property type="term" value="P:DNA repair"/>
    <property type="evidence" value="ECO:0007669"/>
    <property type="project" value="UniProtKB-KW"/>
</dbReference>
<dbReference type="GO" id="GO:0003910">
    <property type="term" value="F:DNA ligase (ATP) activity"/>
    <property type="evidence" value="ECO:0007669"/>
    <property type="project" value="UniProtKB-EC"/>
</dbReference>
<dbReference type="GO" id="GO:0006310">
    <property type="term" value="P:DNA recombination"/>
    <property type="evidence" value="ECO:0007669"/>
    <property type="project" value="UniProtKB-KW"/>
</dbReference>
<comment type="similarity">
    <text evidence="22">In the N-terminal section; belongs to the LigD polymerase family.</text>
</comment>
<keyword evidence="8" id="KW-0547">Nucleotide-binding</keyword>